<proteinExistence type="predicted"/>
<organism evidence="1 2">
    <name type="scientific">Lagenidium giganteum</name>
    <dbReference type="NCBI Taxonomy" id="4803"/>
    <lineage>
        <taxon>Eukaryota</taxon>
        <taxon>Sar</taxon>
        <taxon>Stramenopiles</taxon>
        <taxon>Oomycota</taxon>
        <taxon>Peronosporomycetes</taxon>
        <taxon>Pythiales</taxon>
        <taxon>Pythiaceae</taxon>
    </lineage>
</organism>
<accession>A0AAV2Z1R0</accession>
<protein>
    <submittedName>
        <fullName evidence="1">Uncharacterized protein</fullName>
    </submittedName>
</protein>
<evidence type="ECO:0000313" key="2">
    <source>
        <dbReference type="Proteomes" id="UP001146120"/>
    </source>
</evidence>
<name>A0AAV2Z1R0_9STRA</name>
<feature type="non-terminal residue" evidence="1">
    <location>
        <position position="1"/>
    </location>
</feature>
<sequence>PSEGSLAAESLPTELSETLSDLILHSKSLGEITRITLAFFHEYEAIQNRQSYSSTVEYPIEVPASEIHNMLVTVDKRALQCPESEEFTMSSTSWKLWPGIGVLSRFRPEDGTGLKGKSSHFLYYGSAAAVATIGSLKKWVADATQEYTQSLRREPTVNELDSTLVKLCEKQGDDEGWPCLTTTTRALLSIIMQGNPSKACALPELSQRLMEAKQMKKRHGSPENCFADVNRRMYDVVSVLASCRLVRIIKLNEESDGFGDPTDKLAAKKHVMFNDAVLNKAGIFSEITLLELRRNVSKVKQRRRQRKTFQRKSQNCFRVSRKETKIPMVTRSRSKHRHRSKCVELPWKSLDTDGQPVELRQSPPLDQTPSLHDLFPAITHEDSIENQVWWQESLQDVGMFDLVATDAFSDWAYVANVAESSLDEPVEAWGESRSLKVEIRIKKDILSDSPICWEDVDIDEIDLECLEDLEDPAINSYFC</sequence>
<reference evidence="1" key="1">
    <citation type="submission" date="2022-11" db="EMBL/GenBank/DDBJ databases">
        <authorList>
            <person name="Morgan W.R."/>
            <person name="Tartar A."/>
        </authorList>
    </citation>
    <scope>NUCLEOTIDE SEQUENCE</scope>
    <source>
        <strain evidence="1">ARSEF 373</strain>
    </source>
</reference>
<gene>
    <name evidence="1" type="ORF">N0F65_001838</name>
</gene>
<dbReference type="Proteomes" id="UP001146120">
    <property type="component" value="Unassembled WGS sequence"/>
</dbReference>
<comment type="caution">
    <text evidence="1">The sequence shown here is derived from an EMBL/GenBank/DDBJ whole genome shotgun (WGS) entry which is preliminary data.</text>
</comment>
<evidence type="ECO:0000313" key="1">
    <source>
        <dbReference type="EMBL" id="DBA01333.1"/>
    </source>
</evidence>
<dbReference type="AlphaFoldDB" id="A0AAV2Z1R0"/>
<keyword evidence="2" id="KW-1185">Reference proteome</keyword>
<reference evidence="1" key="2">
    <citation type="journal article" date="2023" name="Microbiol Resour">
        <title>Decontamination and Annotation of the Draft Genome Sequence of the Oomycete Lagenidium giganteum ARSEF 373.</title>
        <authorList>
            <person name="Morgan W.R."/>
            <person name="Tartar A."/>
        </authorList>
    </citation>
    <scope>NUCLEOTIDE SEQUENCE</scope>
    <source>
        <strain evidence="1">ARSEF 373</strain>
    </source>
</reference>
<dbReference type="EMBL" id="DAKRPA010000050">
    <property type="protein sequence ID" value="DBA01333.1"/>
    <property type="molecule type" value="Genomic_DNA"/>
</dbReference>